<reference evidence="3 4" key="1">
    <citation type="journal article" date="2018" name="PLoS Genet.">
        <title>Population sequencing reveals clonal diversity and ancestral inbreeding in the grapevine cultivar Chardonnay.</title>
        <authorList>
            <person name="Roach M.J."/>
            <person name="Johnson D.L."/>
            <person name="Bohlmann J."/>
            <person name="van Vuuren H.J."/>
            <person name="Jones S.J."/>
            <person name="Pretorius I.S."/>
            <person name="Schmidt S.A."/>
            <person name="Borneman A.R."/>
        </authorList>
    </citation>
    <scope>NUCLEOTIDE SEQUENCE [LARGE SCALE GENOMIC DNA]</scope>
    <source>
        <strain evidence="4">cv. Chardonnay</strain>
        <tissue evidence="3">Leaf</tissue>
    </source>
</reference>
<comment type="caution">
    <text evidence="3">The sequence shown here is derived from an EMBL/GenBank/DDBJ whole genome shotgun (WGS) entry which is preliminary data.</text>
</comment>
<dbReference type="Proteomes" id="UP000288805">
    <property type="component" value="Unassembled WGS sequence"/>
</dbReference>
<dbReference type="PANTHER" id="PTHR11439:SF483">
    <property type="entry name" value="PEPTIDE SYNTHASE GLIP-LIKE, PUTATIVE (AFU_ORTHOLOGUE AFUA_3G12920)-RELATED"/>
    <property type="match status" value="1"/>
</dbReference>
<protein>
    <submittedName>
        <fullName evidence="3">Copia protein</fullName>
    </submittedName>
</protein>
<feature type="region of interest" description="Disordered" evidence="1">
    <location>
        <begin position="100"/>
        <end position="133"/>
    </location>
</feature>
<proteinExistence type="predicted"/>
<feature type="region of interest" description="Disordered" evidence="1">
    <location>
        <begin position="769"/>
        <end position="811"/>
    </location>
</feature>
<evidence type="ECO:0000313" key="4">
    <source>
        <dbReference type="Proteomes" id="UP000288805"/>
    </source>
</evidence>
<dbReference type="PANTHER" id="PTHR11439">
    <property type="entry name" value="GAG-POL-RELATED RETROTRANSPOSON"/>
    <property type="match status" value="1"/>
</dbReference>
<feature type="region of interest" description="Disordered" evidence="1">
    <location>
        <begin position="1"/>
        <end position="21"/>
    </location>
</feature>
<feature type="region of interest" description="Disordered" evidence="1">
    <location>
        <begin position="672"/>
        <end position="693"/>
    </location>
</feature>
<feature type="compositionally biased region" description="Basic and acidic residues" evidence="1">
    <location>
        <begin position="100"/>
        <end position="117"/>
    </location>
</feature>
<evidence type="ECO:0000256" key="1">
    <source>
        <dbReference type="SAM" id="MobiDB-lite"/>
    </source>
</evidence>
<dbReference type="EMBL" id="QGNW01001506">
    <property type="protein sequence ID" value="RVW38476.1"/>
    <property type="molecule type" value="Genomic_DNA"/>
</dbReference>
<feature type="compositionally biased region" description="Basic and acidic residues" evidence="1">
    <location>
        <begin position="794"/>
        <end position="810"/>
    </location>
</feature>
<organism evidence="3 4">
    <name type="scientific">Vitis vinifera</name>
    <name type="common">Grape</name>
    <dbReference type="NCBI Taxonomy" id="29760"/>
    <lineage>
        <taxon>Eukaryota</taxon>
        <taxon>Viridiplantae</taxon>
        <taxon>Streptophyta</taxon>
        <taxon>Embryophyta</taxon>
        <taxon>Tracheophyta</taxon>
        <taxon>Spermatophyta</taxon>
        <taxon>Magnoliopsida</taxon>
        <taxon>eudicotyledons</taxon>
        <taxon>Gunneridae</taxon>
        <taxon>Pentapetalae</taxon>
        <taxon>rosids</taxon>
        <taxon>Vitales</taxon>
        <taxon>Vitaceae</taxon>
        <taxon>Viteae</taxon>
        <taxon>Vitis</taxon>
    </lineage>
</organism>
<dbReference type="Pfam" id="PF07727">
    <property type="entry name" value="RVT_2"/>
    <property type="match status" value="1"/>
</dbReference>
<evidence type="ECO:0000259" key="2">
    <source>
        <dbReference type="Pfam" id="PF07727"/>
    </source>
</evidence>
<dbReference type="CDD" id="cd09272">
    <property type="entry name" value="RNase_HI_RT_Ty1"/>
    <property type="match status" value="1"/>
</dbReference>
<dbReference type="AlphaFoldDB" id="A0A438DSI9"/>
<name>A0A438DSI9_VITVI</name>
<feature type="region of interest" description="Disordered" evidence="1">
    <location>
        <begin position="459"/>
        <end position="482"/>
    </location>
</feature>
<gene>
    <name evidence="3" type="primary">GIP_370</name>
    <name evidence="3" type="ORF">CK203_082355</name>
</gene>
<accession>A0A438DSI9</accession>
<feature type="compositionally biased region" description="Basic and acidic residues" evidence="1">
    <location>
        <begin position="672"/>
        <end position="683"/>
    </location>
</feature>
<feature type="domain" description="Reverse transcriptase Ty1/copia-type" evidence="2">
    <location>
        <begin position="170"/>
        <end position="267"/>
    </location>
</feature>
<sequence>MKKAMMATWSESEESSEEEKEKEVANMCFMAIDYLDEGSKKDKWFLDSQCSRYMTENESKFASLTKRNGGYVTFGDNAKGRIIGPRQHCLETSMGKLQIEDRRQQEEIVEDPKKEESPLALPPPQQVQGESSQDLPKDWKFVINHPQDQIIVENWMIAMQEELNQFERSEVWELVPRPQNQSVIGTRWVFRNKMDENGIIIRNKARLVAQGFNQEEGIDYEETFAPVARLEAIRMLLAFACFKDFVLYQMDVKSAFLNGFINEEALYGLKQAPRACEFEMSMMGELNFFLGLQIKQLKEGTFINQAKYIRDLLKRFNMEEAKTMKTPMSSSIKLDMDEKGKSVNSTMYRGMIGTMDIGLWYPKGDNFELIGFSDADFAGCKVERKSTSGTCHFLGHSLVSWHSKKQNSVALSTAEAEYIAAVRLGASGWWFALSCLVSFSLWTSLSPYSVHWMTPRRETATSRAQGKRPAKPSQPEQTKARQKASRMGWLPIVTISEPIFLTLLRAFYSQVTYGLGGPVMSTIRGVEIRLSPKSICRILDIPSIGLRVYEAKAWTSVSGFQPREVIQRLCGLADAQEMGGHRDEVSYLEAFTMDLILIGRQIRVGYLMMMHMISCVESSTRVLPYGRLLTRFEKAPDGSWIRRAERQVQGQGQMHPGAEEEAEIRDMEDGLDPQRDFEQRGPKLDIPPPPQSKGIHVEATFSEPMMTKPSYTAGPSSQPSFTSFFTQRYHLKHLMLLIIRLGWMYQLRSLPWDSYGGACFKKKGIEKDRFSGPKGSTSRGYGQPAQPAQLVEEPVDRLPSSDRGPIKDAPKTLSLSQWPSLLGRGDSLPGRGPVEATVTCHALNAPTASEPVDS</sequence>
<evidence type="ECO:0000313" key="3">
    <source>
        <dbReference type="EMBL" id="RVW38476.1"/>
    </source>
</evidence>
<dbReference type="InterPro" id="IPR013103">
    <property type="entry name" value="RVT_2"/>
</dbReference>